<feature type="transmembrane region" description="Helical" evidence="14">
    <location>
        <begin position="6"/>
        <end position="24"/>
    </location>
</feature>
<evidence type="ECO:0000256" key="5">
    <source>
        <dbReference type="ARBA" id="ARBA00022692"/>
    </source>
</evidence>
<dbReference type="Pfam" id="PF00895">
    <property type="entry name" value="ATP-synt_8"/>
    <property type="match status" value="1"/>
</dbReference>
<comment type="similarity">
    <text evidence="2 12">Belongs to the ATPase protein 8 family.</text>
</comment>
<accession>A0A3G2LKJ0</accession>
<proteinExistence type="inferred from homology"/>
<evidence type="ECO:0000256" key="11">
    <source>
        <dbReference type="ARBA" id="ARBA00023310"/>
    </source>
</evidence>
<evidence type="ECO:0000256" key="14">
    <source>
        <dbReference type="SAM" id="Phobius"/>
    </source>
</evidence>
<dbReference type="PANTHER" id="PTHR39937">
    <property type="entry name" value="ATP SYNTHASE PROTEIN 8"/>
    <property type="match status" value="1"/>
</dbReference>
<keyword evidence="7 14" id="KW-1133">Transmembrane helix</keyword>
<evidence type="ECO:0000256" key="3">
    <source>
        <dbReference type="ARBA" id="ARBA00022448"/>
    </source>
</evidence>
<dbReference type="AlphaFoldDB" id="A0A3G2LKJ0"/>
<keyword evidence="3 12" id="KW-0813">Transport</keyword>
<evidence type="ECO:0000256" key="6">
    <source>
        <dbReference type="ARBA" id="ARBA00022781"/>
    </source>
</evidence>
<evidence type="ECO:0000256" key="12">
    <source>
        <dbReference type="RuleBase" id="RU003661"/>
    </source>
</evidence>
<protein>
    <recommendedName>
        <fullName evidence="12">ATP synthase complex subunit 8</fullName>
    </recommendedName>
</protein>
<dbReference type="GO" id="GO:0015986">
    <property type="term" value="P:proton motive force-driven ATP synthesis"/>
    <property type="evidence" value="ECO:0007669"/>
    <property type="project" value="InterPro"/>
</dbReference>
<dbReference type="GO" id="GO:0031966">
    <property type="term" value="C:mitochondrial membrane"/>
    <property type="evidence" value="ECO:0007669"/>
    <property type="project" value="UniProtKB-SubCell"/>
</dbReference>
<evidence type="ECO:0000256" key="1">
    <source>
        <dbReference type="ARBA" id="ARBA00004304"/>
    </source>
</evidence>
<gene>
    <name evidence="15" type="primary">ATP8</name>
</gene>
<comment type="subcellular location">
    <subcellularLocation>
        <location evidence="1 12">Mitochondrion membrane</location>
        <topology evidence="1 12">Single-pass membrane protein</topology>
    </subcellularLocation>
</comment>
<sequence>MPQLNPNPWFLTMLLSWFVLSFIFQPKLLTFISPNQPQPTSKTLTSAKPPSWSWPWT</sequence>
<name>A0A3G2LKJ0_9AVES</name>
<keyword evidence="10 14" id="KW-0472">Membrane</keyword>
<feature type="region of interest" description="Disordered" evidence="13">
    <location>
        <begin position="36"/>
        <end position="57"/>
    </location>
</feature>
<keyword evidence="6 12" id="KW-0375">Hydrogen ion transport</keyword>
<evidence type="ECO:0000256" key="2">
    <source>
        <dbReference type="ARBA" id="ARBA00008892"/>
    </source>
</evidence>
<keyword evidence="8 12" id="KW-0406">Ion transport</keyword>
<organism evidence="15">
    <name type="scientific">Nyctyornis amictus</name>
    <dbReference type="NCBI Taxonomy" id="457351"/>
    <lineage>
        <taxon>Eukaryota</taxon>
        <taxon>Metazoa</taxon>
        <taxon>Chordata</taxon>
        <taxon>Craniata</taxon>
        <taxon>Vertebrata</taxon>
        <taxon>Euteleostomi</taxon>
        <taxon>Archelosauria</taxon>
        <taxon>Archosauria</taxon>
        <taxon>Dinosauria</taxon>
        <taxon>Saurischia</taxon>
        <taxon>Theropoda</taxon>
        <taxon>Coelurosauria</taxon>
        <taxon>Aves</taxon>
        <taxon>Neognathae</taxon>
        <taxon>Neoaves</taxon>
        <taxon>Telluraves</taxon>
        <taxon>Coraciimorphae</taxon>
        <taxon>Coraciiformes</taxon>
        <taxon>Meropidae</taxon>
        <taxon>Nyctyornis</taxon>
    </lineage>
</organism>
<keyword evidence="4 12" id="KW-0138">CF(0)</keyword>
<evidence type="ECO:0000256" key="10">
    <source>
        <dbReference type="ARBA" id="ARBA00023136"/>
    </source>
</evidence>
<evidence type="ECO:0000256" key="4">
    <source>
        <dbReference type="ARBA" id="ARBA00022547"/>
    </source>
</evidence>
<evidence type="ECO:0000313" key="15">
    <source>
        <dbReference type="EMBL" id="AYN73558.1"/>
    </source>
</evidence>
<reference evidence="15" key="1">
    <citation type="journal article" date="2018" name="Mol. Phylogenet. Evol.">
        <title>What are the roles of taxon sampling and model fit in tests of cyto-nuclear discordance using avian mitogenomic data?</title>
        <authorList>
            <person name="Tamashiro R.A."/>
            <person name="White N.D."/>
            <person name="Braun M.J."/>
            <person name="Faircloth B.C."/>
            <person name="Braun E.L."/>
            <person name="Kimball R.T."/>
        </authorList>
    </citation>
    <scope>NUCLEOTIDE SEQUENCE</scope>
</reference>
<dbReference type="GO" id="GO:0015078">
    <property type="term" value="F:proton transmembrane transporter activity"/>
    <property type="evidence" value="ECO:0007669"/>
    <property type="project" value="InterPro"/>
</dbReference>
<evidence type="ECO:0000256" key="7">
    <source>
        <dbReference type="ARBA" id="ARBA00022989"/>
    </source>
</evidence>
<dbReference type="EMBL" id="MK060139">
    <property type="protein sequence ID" value="AYN73558.1"/>
    <property type="molecule type" value="Genomic_DNA"/>
</dbReference>
<keyword evidence="11" id="KW-0066">ATP synthesis</keyword>
<dbReference type="InterPro" id="IPR050635">
    <property type="entry name" value="ATPase_protein_8"/>
</dbReference>
<geneLocation type="mitochondrion" evidence="15"/>
<keyword evidence="9 12" id="KW-0496">Mitochondrion</keyword>
<keyword evidence="5 12" id="KW-0812">Transmembrane</keyword>
<dbReference type="PANTHER" id="PTHR39937:SF1">
    <property type="entry name" value="ATP SYNTHASE PROTEIN 8"/>
    <property type="match status" value="1"/>
</dbReference>
<evidence type="ECO:0000256" key="8">
    <source>
        <dbReference type="ARBA" id="ARBA00023065"/>
    </source>
</evidence>
<dbReference type="GO" id="GO:0045259">
    <property type="term" value="C:proton-transporting ATP synthase complex"/>
    <property type="evidence" value="ECO:0007669"/>
    <property type="project" value="UniProtKB-KW"/>
</dbReference>
<dbReference type="InterPro" id="IPR001421">
    <property type="entry name" value="ATP8_metazoa"/>
</dbReference>
<evidence type="ECO:0000256" key="13">
    <source>
        <dbReference type="SAM" id="MobiDB-lite"/>
    </source>
</evidence>
<evidence type="ECO:0000256" key="9">
    <source>
        <dbReference type="ARBA" id="ARBA00023128"/>
    </source>
</evidence>